<dbReference type="InterPro" id="IPR011990">
    <property type="entry name" value="TPR-like_helical_dom_sf"/>
</dbReference>
<accession>A0ABU1W7R3</accession>
<gene>
    <name evidence="4" type="ORF">J2X06_000808</name>
</gene>
<keyword evidence="2 3" id="KW-0802">TPR repeat</keyword>
<keyword evidence="5" id="KW-1185">Reference proteome</keyword>
<feature type="repeat" description="TPR" evidence="3">
    <location>
        <begin position="209"/>
        <end position="242"/>
    </location>
</feature>
<dbReference type="SUPFAM" id="SSF48452">
    <property type="entry name" value="TPR-like"/>
    <property type="match status" value="1"/>
</dbReference>
<evidence type="ECO:0000256" key="1">
    <source>
        <dbReference type="ARBA" id="ARBA00022737"/>
    </source>
</evidence>
<proteinExistence type="predicted"/>
<dbReference type="Gene3D" id="1.10.1660.10">
    <property type="match status" value="1"/>
</dbReference>
<dbReference type="Gene3D" id="1.25.40.10">
    <property type="entry name" value="Tetratricopeptide repeat domain"/>
    <property type="match status" value="1"/>
</dbReference>
<dbReference type="Pfam" id="PF14559">
    <property type="entry name" value="TPR_19"/>
    <property type="match status" value="1"/>
</dbReference>
<dbReference type="PROSITE" id="PS50005">
    <property type="entry name" value="TPR"/>
    <property type="match status" value="1"/>
</dbReference>
<evidence type="ECO:0000256" key="2">
    <source>
        <dbReference type="ARBA" id="ARBA00022803"/>
    </source>
</evidence>
<dbReference type="SMART" id="SM00028">
    <property type="entry name" value="TPR"/>
    <property type="match status" value="4"/>
</dbReference>
<dbReference type="EMBL" id="JAVDVY010000001">
    <property type="protein sequence ID" value="MDR7133624.1"/>
    <property type="molecule type" value="Genomic_DNA"/>
</dbReference>
<reference evidence="4 5" key="1">
    <citation type="submission" date="2023-07" db="EMBL/GenBank/DDBJ databases">
        <title>Sorghum-associated microbial communities from plants grown in Nebraska, USA.</title>
        <authorList>
            <person name="Schachtman D."/>
        </authorList>
    </citation>
    <scope>NUCLEOTIDE SEQUENCE [LARGE SCALE GENOMIC DNA]</scope>
    <source>
        <strain evidence="4 5">BE198</strain>
    </source>
</reference>
<comment type="caution">
    <text evidence="4">The sequence shown here is derived from an EMBL/GenBank/DDBJ whole genome shotgun (WGS) entry which is preliminary data.</text>
</comment>
<dbReference type="PANTHER" id="PTHR45586:SF1">
    <property type="entry name" value="LIPOPOLYSACCHARIDE ASSEMBLY PROTEIN B"/>
    <property type="match status" value="1"/>
</dbReference>
<evidence type="ECO:0000313" key="4">
    <source>
        <dbReference type="EMBL" id="MDR7133624.1"/>
    </source>
</evidence>
<organism evidence="4 5">
    <name type="scientific">Lysobacter niastensis</name>
    <dbReference type="NCBI Taxonomy" id="380629"/>
    <lineage>
        <taxon>Bacteria</taxon>
        <taxon>Pseudomonadati</taxon>
        <taxon>Pseudomonadota</taxon>
        <taxon>Gammaproteobacteria</taxon>
        <taxon>Lysobacterales</taxon>
        <taxon>Lysobacteraceae</taxon>
        <taxon>Lysobacter</taxon>
    </lineage>
</organism>
<keyword evidence="1" id="KW-0677">Repeat</keyword>
<dbReference type="InterPro" id="IPR019734">
    <property type="entry name" value="TPR_rpt"/>
</dbReference>
<dbReference type="Pfam" id="PF13432">
    <property type="entry name" value="TPR_16"/>
    <property type="match status" value="1"/>
</dbReference>
<protein>
    <submittedName>
        <fullName evidence="4">Tetratricopeptide (TPR) repeat protein</fullName>
    </submittedName>
</protein>
<evidence type="ECO:0000313" key="5">
    <source>
        <dbReference type="Proteomes" id="UP001251524"/>
    </source>
</evidence>
<name>A0ABU1W7R3_9GAMM</name>
<dbReference type="InterPro" id="IPR051012">
    <property type="entry name" value="CellSynth/LPSAsmb/PSIAsmb"/>
</dbReference>
<dbReference type="PANTHER" id="PTHR45586">
    <property type="entry name" value="TPR REPEAT-CONTAINING PROTEIN PA4667"/>
    <property type="match status" value="1"/>
</dbReference>
<dbReference type="Proteomes" id="UP001251524">
    <property type="component" value="Unassembled WGS sequence"/>
</dbReference>
<sequence>MGQALMHQYGVGDVEKLLRLPRSTVRALVDAGFVAPLRGPRNTLKFSFQDLIVLRTAQALAVANVPKRRIMRALKELRGRLPEAMPLSGLSIGAIADHVVVREGGSRWHAESGQYLLAFEGDPAQGSLRVIEQAQAVVPAEEGDWYSRGVALEREDVDAAMLAYRRAIAEDPDHLHARINLGRLLHDAGHLELAERAYRDGIDAGGRDALLFYNLGVLLEDMDRKPEAVHAYEAALREDPQFADCHYNLALLCEELGEPRQAIRHMSQYRRLAGDSAG</sequence>
<evidence type="ECO:0000256" key="3">
    <source>
        <dbReference type="PROSITE-ProRule" id="PRU00339"/>
    </source>
</evidence>